<evidence type="ECO:0000256" key="1">
    <source>
        <dbReference type="ARBA" id="ARBA00005912"/>
    </source>
</evidence>
<protein>
    <recommendedName>
        <fullName evidence="3">Ribosome-recycling factor</fullName>
        <shortName evidence="3">RRF</shortName>
    </recommendedName>
    <alternativeName>
        <fullName evidence="3">Ribosome-releasing factor</fullName>
    </alternativeName>
</protein>
<accession>A0A3B0PMH5</accession>
<dbReference type="Gene3D" id="3.30.1360.40">
    <property type="match status" value="1"/>
</dbReference>
<reference evidence="7" key="1">
    <citation type="submission" date="2018-06" db="EMBL/GenBank/DDBJ databases">
        <authorList>
            <consortium name="Pathogen Informatics"/>
        </authorList>
    </citation>
    <scope>NUCLEOTIDE SEQUENCE [LARGE SCALE GENOMIC DNA]</scope>
    <source>
        <strain evidence="7">NCTC10132</strain>
    </source>
</reference>
<dbReference type="FunFam" id="3.30.1360.40:FF:000001">
    <property type="entry name" value="Ribosome-recycling factor"/>
    <property type="match status" value="1"/>
</dbReference>
<keyword evidence="3" id="KW-0963">Cytoplasm</keyword>
<organism evidence="6 7">
    <name type="scientific">Mycoplasmopsis edwardii</name>
    <dbReference type="NCBI Taxonomy" id="53558"/>
    <lineage>
        <taxon>Bacteria</taxon>
        <taxon>Bacillati</taxon>
        <taxon>Mycoplasmatota</taxon>
        <taxon>Mycoplasmoidales</taxon>
        <taxon>Metamycoplasmataceae</taxon>
        <taxon>Mycoplasmopsis</taxon>
    </lineage>
</organism>
<dbReference type="Pfam" id="PF01765">
    <property type="entry name" value="RRF"/>
    <property type="match status" value="1"/>
</dbReference>
<name>A0A3B0PMH5_9BACT</name>
<dbReference type="PANTHER" id="PTHR20982:SF3">
    <property type="entry name" value="MITOCHONDRIAL RIBOSOME RECYCLING FACTOR PSEUDO 1"/>
    <property type="match status" value="1"/>
</dbReference>
<comment type="subcellular location">
    <subcellularLocation>
        <location evidence="3">Cytoplasm</location>
    </subcellularLocation>
</comment>
<feature type="coiled-coil region" evidence="4">
    <location>
        <begin position="129"/>
        <end position="182"/>
    </location>
</feature>
<evidence type="ECO:0000313" key="6">
    <source>
        <dbReference type="EMBL" id="SYV98002.1"/>
    </source>
</evidence>
<dbReference type="AlphaFoldDB" id="A0A3B0PMH5"/>
<dbReference type="Gene3D" id="1.10.132.20">
    <property type="entry name" value="Ribosome-recycling factor"/>
    <property type="match status" value="1"/>
</dbReference>
<dbReference type="NCBIfam" id="TIGR00496">
    <property type="entry name" value="frr"/>
    <property type="match status" value="1"/>
</dbReference>
<dbReference type="PANTHER" id="PTHR20982">
    <property type="entry name" value="RIBOSOME RECYCLING FACTOR"/>
    <property type="match status" value="1"/>
</dbReference>
<proteinExistence type="inferred from homology"/>
<dbReference type="RefSeq" id="WP_117275840.1">
    <property type="nucleotide sequence ID" value="NZ_LS991951.1"/>
</dbReference>
<dbReference type="GO" id="GO:0006415">
    <property type="term" value="P:translational termination"/>
    <property type="evidence" value="ECO:0007669"/>
    <property type="project" value="UniProtKB-UniRule"/>
</dbReference>
<feature type="domain" description="Ribosome recycling factor" evidence="5">
    <location>
        <begin position="21"/>
        <end position="181"/>
    </location>
</feature>
<dbReference type="KEGG" id="medw:NCTC10132_01374"/>
<dbReference type="HAMAP" id="MF_00040">
    <property type="entry name" value="RRF"/>
    <property type="match status" value="1"/>
</dbReference>
<dbReference type="GO" id="GO:0043023">
    <property type="term" value="F:ribosomal large subunit binding"/>
    <property type="evidence" value="ECO:0007669"/>
    <property type="project" value="TreeGrafter"/>
</dbReference>
<dbReference type="InterPro" id="IPR023584">
    <property type="entry name" value="Ribosome_recyc_fac_dom"/>
</dbReference>
<evidence type="ECO:0000256" key="3">
    <source>
        <dbReference type="HAMAP-Rule" id="MF_00040"/>
    </source>
</evidence>
<dbReference type="GO" id="GO:0005737">
    <property type="term" value="C:cytoplasm"/>
    <property type="evidence" value="ECO:0007669"/>
    <property type="project" value="UniProtKB-SubCell"/>
</dbReference>
<keyword evidence="4" id="KW-0175">Coiled coil</keyword>
<dbReference type="EMBL" id="LS991951">
    <property type="protein sequence ID" value="SYV98002.1"/>
    <property type="molecule type" value="Genomic_DNA"/>
</dbReference>
<comment type="function">
    <text evidence="3">Responsible for the release of ribosomes from messenger RNA at the termination of protein biosynthesis. May increase the efficiency of translation by recycling ribosomes from one round of translation to another.</text>
</comment>
<evidence type="ECO:0000313" key="7">
    <source>
        <dbReference type="Proteomes" id="UP000257559"/>
    </source>
</evidence>
<evidence type="ECO:0000256" key="4">
    <source>
        <dbReference type="SAM" id="Coils"/>
    </source>
</evidence>
<sequence length="183" mass="20855">MELDLYLLDLHDKSEKSINHFKFEMSKISTGRANPQLIKGIKVVYYDAPTSLEELANITVPEPQQLLIKPYDVTSVKEIAKALDKANLGIQPVDEGNQIRLTFPTLTTDRRKEMIKNLGKLSEAAKVGVRNARQDVNKAIKNDEELSEDEQKVYLDKIQKEVDNLIENISSLTKEKEDELMNK</sequence>
<dbReference type="OrthoDB" id="9804006at2"/>
<keyword evidence="7" id="KW-1185">Reference proteome</keyword>
<dbReference type="SUPFAM" id="SSF55194">
    <property type="entry name" value="Ribosome recycling factor, RRF"/>
    <property type="match status" value="1"/>
</dbReference>
<comment type="similarity">
    <text evidence="1 3">Belongs to the RRF family.</text>
</comment>
<dbReference type="InterPro" id="IPR036191">
    <property type="entry name" value="RRF_sf"/>
</dbReference>
<dbReference type="Proteomes" id="UP000257559">
    <property type="component" value="Chromosome"/>
</dbReference>
<evidence type="ECO:0000259" key="5">
    <source>
        <dbReference type="Pfam" id="PF01765"/>
    </source>
</evidence>
<evidence type="ECO:0000256" key="2">
    <source>
        <dbReference type="ARBA" id="ARBA00022917"/>
    </source>
</evidence>
<keyword evidence="2 3" id="KW-0648">Protein biosynthesis</keyword>
<dbReference type="InterPro" id="IPR002661">
    <property type="entry name" value="Ribosome_recyc_fac"/>
</dbReference>
<gene>
    <name evidence="6" type="primary">MCYN0029</name>
    <name evidence="3" type="synonym">frr</name>
    <name evidence="6" type="ORF">NCTC10132_01374</name>
</gene>